<keyword evidence="3" id="KW-1185">Reference proteome</keyword>
<dbReference type="Proteomes" id="UP000030745">
    <property type="component" value="Unassembled WGS sequence"/>
</dbReference>
<reference evidence="2 3" key="1">
    <citation type="journal article" date="2013" name="PLoS Genet.">
        <title>Distinctive expansion of potential virulence genes in the genome of the oomycete fish pathogen Saprolegnia parasitica.</title>
        <authorList>
            <person name="Jiang R.H."/>
            <person name="de Bruijn I."/>
            <person name="Haas B.J."/>
            <person name="Belmonte R."/>
            <person name="Lobach L."/>
            <person name="Christie J."/>
            <person name="van den Ackerveken G."/>
            <person name="Bottin A."/>
            <person name="Bulone V."/>
            <person name="Diaz-Moreno S.M."/>
            <person name="Dumas B."/>
            <person name="Fan L."/>
            <person name="Gaulin E."/>
            <person name="Govers F."/>
            <person name="Grenville-Briggs L.J."/>
            <person name="Horner N.R."/>
            <person name="Levin J.Z."/>
            <person name="Mammella M."/>
            <person name="Meijer H.J."/>
            <person name="Morris P."/>
            <person name="Nusbaum C."/>
            <person name="Oome S."/>
            <person name="Phillips A.J."/>
            <person name="van Rooyen D."/>
            <person name="Rzeszutek E."/>
            <person name="Saraiva M."/>
            <person name="Secombes C.J."/>
            <person name="Seidl M.F."/>
            <person name="Snel B."/>
            <person name="Stassen J.H."/>
            <person name="Sykes S."/>
            <person name="Tripathy S."/>
            <person name="van den Berg H."/>
            <person name="Vega-Arreguin J.C."/>
            <person name="Wawra S."/>
            <person name="Young S.K."/>
            <person name="Zeng Q."/>
            <person name="Dieguez-Uribeondo J."/>
            <person name="Russ C."/>
            <person name="Tyler B.M."/>
            <person name="van West P."/>
        </authorList>
    </citation>
    <scope>NUCLEOTIDE SEQUENCE [LARGE SCALE GENOMIC DNA]</scope>
    <source>
        <strain evidence="2 3">CBS 223.65</strain>
    </source>
</reference>
<gene>
    <name evidence="2" type="ORF">SPRG_11380</name>
</gene>
<dbReference type="VEuPathDB" id="FungiDB:SPRG_11380"/>
<dbReference type="RefSeq" id="XP_012205774.1">
    <property type="nucleotide sequence ID" value="XM_012350384.1"/>
</dbReference>
<protein>
    <submittedName>
        <fullName evidence="2">Uncharacterized protein</fullName>
    </submittedName>
</protein>
<dbReference type="EMBL" id="KK583253">
    <property type="protein sequence ID" value="KDO23457.1"/>
    <property type="molecule type" value="Genomic_DNA"/>
</dbReference>
<accession>A0A067C9G1</accession>
<proteinExistence type="predicted"/>
<feature type="region of interest" description="Disordered" evidence="1">
    <location>
        <begin position="12"/>
        <end position="47"/>
    </location>
</feature>
<dbReference type="KEGG" id="spar:SPRG_11380"/>
<feature type="region of interest" description="Disordered" evidence="1">
    <location>
        <begin position="55"/>
        <end position="74"/>
    </location>
</feature>
<dbReference type="GeneID" id="24133419"/>
<feature type="compositionally biased region" description="Polar residues" evidence="1">
    <location>
        <begin position="55"/>
        <end position="64"/>
    </location>
</feature>
<organism evidence="2 3">
    <name type="scientific">Saprolegnia parasitica (strain CBS 223.65)</name>
    <dbReference type="NCBI Taxonomy" id="695850"/>
    <lineage>
        <taxon>Eukaryota</taxon>
        <taxon>Sar</taxon>
        <taxon>Stramenopiles</taxon>
        <taxon>Oomycota</taxon>
        <taxon>Saprolegniomycetes</taxon>
        <taxon>Saprolegniales</taxon>
        <taxon>Saprolegniaceae</taxon>
        <taxon>Saprolegnia</taxon>
    </lineage>
</organism>
<sequence length="111" mass="12752">MRLILHAMMYYRQQTSDRAASRTSTTRRESECKPPMRQCRPRSALDEETQSCFRKTLPKQSGPTAGSHRVHQATTSPTIDFAELTVSARSLHGVYEKRRGCVRNHVQVRCM</sequence>
<name>A0A067C9G1_SAPPC</name>
<evidence type="ECO:0000313" key="3">
    <source>
        <dbReference type="Proteomes" id="UP000030745"/>
    </source>
</evidence>
<dbReference type="AlphaFoldDB" id="A0A067C9G1"/>
<evidence type="ECO:0000256" key="1">
    <source>
        <dbReference type="SAM" id="MobiDB-lite"/>
    </source>
</evidence>
<evidence type="ECO:0000313" key="2">
    <source>
        <dbReference type="EMBL" id="KDO23457.1"/>
    </source>
</evidence>